<gene>
    <name evidence="1" type="ORF">P0Y53_24775</name>
</gene>
<accession>A0AAJ5WU73</accession>
<evidence type="ECO:0000313" key="2">
    <source>
        <dbReference type="Proteomes" id="UP001220610"/>
    </source>
</evidence>
<dbReference type="AlphaFoldDB" id="A0AAJ5WU73"/>
<dbReference type="EMBL" id="CP119311">
    <property type="protein sequence ID" value="WEK35713.1"/>
    <property type="molecule type" value="Genomic_DNA"/>
</dbReference>
<name>A0AAJ5WU73_9BACT</name>
<evidence type="ECO:0000313" key="1">
    <source>
        <dbReference type="EMBL" id="WEK35713.1"/>
    </source>
</evidence>
<organism evidence="1 2">
    <name type="scientific">Candidatus Pseudobacter hemicellulosilyticus</name>
    <dbReference type="NCBI Taxonomy" id="3121375"/>
    <lineage>
        <taxon>Bacteria</taxon>
        <taxon>Pseudomonadati</taxon>
        <taxon>Bacteroidota</taxon>
        <taxon>Chitinophagia</taxon>
        <taxon>Chitinophagales</taxon>
        <taxon>Chitinophagaceae</taxon>
        <taxon>Pseudobacter</taxon>
    </lineage>
</organism>
<proteinExistence type="predicted"/>
<protein>
    <recommendedName>
        <fullName evidence="3">Lipocalin-like domain-containing protein</fullName>
    </recommendedName>
</protein>
<reference evidence="1" key="1">
    <citation type="submission" date="2023-03" db="EMBL/GenBank/DDBJ databases">
        <title>Andean soil-derived lignocellulolytic bacterial consortium as a source of novel taxa and putative plastic-active enzymes.</title>
        <authorList>
            <person name="Diaz-Garcia L."/>
            <person name="Chuvochina M."/>
            <person name="Feuerriegel G."/>
            <person name="Bunk B."/>
            <person name="Sproer C."/>
            <person name="Streit W.R."/>
            <person name="Rodriguez L.M."/>
            <person name="Overmann J."/>
            <person name="Jimenez D.J."/>
        </authorList>
    </citation>
    <scope>NUCLEOTIDE SEQUENCE</scope>
    <source>
        <strain evidence="1">MAG 7</strain>
    </source>
</reference>
<sequence>MKQLYSFILLLFVAVGSSSCSKDVLKPYEDRIEGAWELTNVKKIGRGSTNIAFDGGLFTFYGSGRMSWEDGYGGYYEGDWSIRRQNIPDCYVDENGNQQCDSRLVRNLRVNVVDFGNRDTRFEYFDEILFVSTNRFKAYIYDGNRTYIFEFRRR</sequence>
<dbReference type="PROSITE" id="PS51257">
    <property type="entry name" value="PROKAR_LIPOPROTEIN"/>
    <property type="match status" value="1"/>
</dbReference>
<dbReference type="Proteomes" id="UP001220610">
    <property type="component" value="Chromosome"/>
</dbReference>
<evidence type="ECO:0008006" key="3">
    <source>
        <dbReference type="Google" id="ProtNLM"/>
    </source>
</evidence>